<dbReference type="Pfam" id="PF13671">
    <property type="entry name" value="AAA_33"/>
    <property type="match status" value="1"/>
</dbReference>
<sequence>MNETCFEERMKNLAGNILILTGPPGSGKSTAAELLVTASGIPAVHLHSDDFWHCIKSGLIQPYLPEAHAQNETVIKVLAGVAEGYAEGGFFVVVDGIIGPWFLQAFRKVTAPLHYIVLRPLLDEAIERCRLRGGNTLTDPGPISALHQQFSSLGDLENHAIDMAGLNRAQTLEAIKAALLDSRYYLESSLVKTS</sequence>
<comment type="caution">
    <text evidence="1">The sequence shown here is derived from an EMBL/GenBank/DDBJ whole genome shotgun (WGS) entry which is preliminary data.</text>
</comment>
<dbReference type="SUPFAM" id="SSF52540">
    <property type="entry name" value="P-loop containing nucleoside triphosphate hydrolases"/>
    <property type="match status" value="1"/>
</dbReference>
<dbReference type="Gene3D" id="3.40.50.300">
    <property type="entry name" value="P-loop containing nucleotide triphosphate hydrolases"/>
    <property type="match status" value="1"/>
</dbReference>
<proteinExistence type="predicted"/>
<evidence type="ECO:0000313" key="1">
    <source>
        <dbReference type="EMBL" id="MDQ0998589.1"/>
    </source>
</evidence>
<name>A0ABU0SCU8_9HYPH</name>
<gene>
    <name evidence="1" type="ORF">QFZ34_003771</name>
</gene>
<organism evidence="1 2">
    <name type="scientific">Phyllobacterium ifriqiyense</name>
    <dbReference type="NCBI Taxonomy" id="314238"/>
    <lineage>
        <taxon>Bacteria</taxon>
        <taxon>Pseudomonadati</taxon>
        <taxon>Pseudomonadota</taxon>
        <taxon>Alphaproteobacteria</taxon>
        <taxon>Hyphomicrobiales</taxon>
        <taxon>Phyllobacteriaceae</taxon>
        <taxon>Phyllobacterium</taxon>
    </lineage>
</organism>
<dbReference type="Proteomes" id="UP001237780">
    <property type="component" value="Unassembled WGS sequence"/>
</dbReference>
<dbReference type="InterPro" id="IPR027417">
    <property type="entry name" value="P-loop_NTPase"/>
</dbReference>
<keyword evidence="2" id="KW-1185">Reference proteome</keyword>
<reference evidence="1 2" key="1">
    <citation type="submission" date="2023-07" db="EMBL/GenBank/DDBJ databases">
        <title>Comparative genomics of wheat-associated soil bacteria to identify genetic determinants of phenazine resistance.</title>
        <authorList>
            <person name="Mouncey N."/>
        </authorList>
    </citation>
    <scope>NUCLEOTIDE SEQUENCE [LARGE SCALE GENOMIC DNA]</scope>
    <source>
        <strain evidence="1 2">W4I11</strain>
    </source>
</reference>
<protein>
    <submittedName>
        <fullName evidence="1">Gluconate kinase</fullName>
    </submittedName>
</protein>
<accession>A0ABU0SCU8</accession>
<keyword evidence="1" id="KW-0418">Kinase</keyword>
<dbReference type="EMBL" id="JAUSZT010000003">
    <property type="protein sequence ID" value="MDQ0998589.1"/>
    <property type="molecule type" value="Genomic_DNA"/>
</dbReference>
<keyword evidence="1" id="KW-0808">Transferase</keyword>
<dbReference type="GO" id="GO:0016301">
    <property type="term" value="F:kinase activity"/>
    <property type="evidence" value="ECO:0007669"/>
    <property type="project" value="UniProtKB-KW"/>
</dbReference>
<evidence type="ECO:0000313" key="2">
    <source>
        <dbReference type="Proteomes" id="UP001237780"/>
    </source>
</evidence>